<dbReference type="InterPro" id="IPR000362">
    <property type="entry name" value="Fumarate_lyase_fam"/>
</dbReference>
<gene>
    <name evidence="3" type="ordered locus">TREPR_0227</name>
</gene>
<keyword evidence="4" id="KW-1185">Reference proteome</keyword>
<evidence type="ECO:0000256" key="1">
    <source>
        <dbReference type="ARBA" id="ARBA00023239"/>
    </source>
</evidence>
<accession>F5YLL9</accession>
<dbReference type="InterPro" id="IPR019468">
    <property type="entry name" value="AdenyloSucc_lyase_C"/>
</dbReference>
<dbReference type="OrthoDB" id="9768878at2"/>
<dbReference type="PROSITE" id="PS00163">
    <property type="entry name" value="FUMARATE_LYASES"/>
    <property type="match status" value="1"/>
</dbReference>
<dbReference type="PRINTS" id="PR00145">
    <property type="entry name" value="ARGSUCLYASE"/>
</dbReference>
<dbReference type="PRINTS" id="PR00149">
    <property type="entry name" value="FUMRATELYASE"/>
</dbReference>
<protein>
    <submittedName>
        <fullName evidence="3">Putative adenylosuccinate lyase</fullName>
    </submittedName>
</protein>
<evidence type="ECO:0000313" key="3">
    <source>
        <dbReference type="EMBL" id="AEF85578.1"/>
    </source>
</evidence>
<evidence type="ECO:0000313" key="4">
    <source>
        <dbReference type="Proteomes" id="UP000009223"/>
    </source>
</evidence>
<evidence type="ECO:0000259" key="2">
    <source>
        <dbReference type="SMART" id="SM00998"/>
    </source>
</evidence>
<dbReference type="InterPro" id="IPR022761">
    <property type="entry name" value="Fumarate_lyase_N"/>
</dbReference>
<dbReference type="Gene3D" id="1.10.275.10">
    <property type="entry name" value="Fumarase/aspartase (N-terminal domain)"/>
    <property type="match status" value="1"/>
</dbReference>
<dbReference type="CDD" id="cd01595">
    <property type="entry name" value="Adenylsuccinate_lyase_like"/>
    <property type="match status" value="1"/>
</dbReference>
<sequence>MEARNIFQNISPIDHRYSISEKALFDSLGAWISEEASVSSEVKAEIALVIAHLTVRDGLTPALKAALEAAGAKIDPAEVYAEEEKTRHNIRALVNVLKAKVPPETAPLVHLGATSVDILDTALSYRMRGVTEGVVLPQLKKLELLLCDFVEREAETPQVGRTHGQHAVPITVGFALAEYVSRLGKSILEIQRLAGQLKGKLAGAVGAYNATAMIVRDPEELERIYLAELGLEPSEHSTQLVEPEYLLRLLLEFNVAFGIIANLADDLRNLQRTEIGELKEGFSADQVGSSTMPQKRNPWNSEHVKSLWKAFMPRVTSFFMDQISEHQRDLSNSASQRFVADYTAGFCMAVSRMASVIEGLGADRERLLYNLRGAAGSESGKGPGIPGGGIPGGIMAEPAYILLAETGVSDAHEVIRKITLAAEKEHSSFAAALAKEGDVLPRIGAKMSELGLVGTAAEALTFFEKPERYCGLAVKKARSLAAKYRKLINN</sequence>
<dbReference type="STRING" id="545694.TREPR_0227"/>
<dbReference type="GO" id="GO:0004018">
    <property type="term" value="F:N6-(1,2-dicarboxyethyl)AMP AMP-lyase (fumarate-forming) activity"/>
    <property type="evidence" value="ECO:0007669"/>
    <property type="project" value="TreeGrafter"/>
</dbReference>
<keyword evidence="1 3" id="KW-0456">Lyase</keyword>
<dbReference type="KEGG" id="tpi:TREPR_0227"/>
<dbReference type="InterPro" id="IPR024083">
    <property type="entry name" value="Fumarase/histidase_N"/>
</dbReference>
<dbReference type="EMBL" id="CP001843">
    <property type="protein sequence ID" value="AEF85578.1"/>
    <property type="molecule type" value="Genomic_DNA"/>
</dbReference>
<name>F5YLL9_TREPZ</name>
<dbReference type="SMART" id="SM00998">
    <property type="entry name" value="ADSL_C"/>
    <property type="match status" value="1"/>
</dbReference>
<dbReference type="GO" id="GO:0070626">
    <property type="term" value="F:(S)-2-(5-amino-1-(5-phospho-D-ribosyl)imidazole-4-carboxamido) succinate lyase (fumarate-forming) activity"/>
    <property type="evidence" value="ECO:0007669"/>
    <property type="project" value="TreeGrafter"/>
</dbReference>
<dbReference type="AlphaFoldDB" id="F5YLL9"/>
<dbReference type="InterPro" id="IPR020557">
    <property type="entry name" value="Fumarate_lyase_CS"/>
</dbReference>
<dbReference type="Proteomes" id="UP000009223">
    <property type="component" value="Chromosome"/>
</dbReference>
<feature type="domain" description="Adenylosuccinate lyase C-terminal" evidence="2">
    <location>
        <begin position="391"/>
        <end position="461"/>
    </location>
</feature>
<dbReference type="GO" id="GO:0005829">
    <property type="term" value="C:cytosol"/>
    <property type="evidence" value="ECO:0007669"/>
    <property type="project" value="TreeGrafter"/>
</dbReference>
<dbReference type="HOGENOM" id="CLU_030949_0_1_12"/>
<proteinExistence type="predicted"/>
<dbReference type="GO" id="GO:0044208">
    <property type="term" value="P:'de novo' AMP biosynthetic process"/>
    <property type="evidence" value="ECO:0007669"/>
    <property type="project" value="TreeGrafter"/>
</dbReference>
<reference evidence="4" key="1">
    <citation type="submission" date="2009-12" db="EMBL/GenBank/DDBJ databases">
        <title>Complete sequence of Treponema primitia strain ZAS-2.</title>
        <authorList>
            <person name="Tetu S.G."/>
            <person name="Matson E."/>
            <person name="Ren Q."/>
            <person name="Seshadri R."/>
            <person name="Elbourne L."/>
            <person name="Hassan K.A."/>
            <person name="Durkin A."/>
            <person name="Radune D."/>
            <person name="Mohamoud Y."/>
            <person name="Shay R."/>
            <person name="Jin S."/>
            <person name="Zhang X."/>
            <person name="Lucey K."/>
            <person name="Ballor N.R."/>
            <person name="Ottesen E."/>
            <person name="Rosenthal R."/>
            <person name="Allen A."/>
            <person name="Leadbetter J.R."/>
            <person name="Paulsen I.T."/>
        </authorList>
    </citation>
    <scope>NUCLEOTIDE SEQUENCE [LARGE SCALE GENOMIC DNA]</scope>
    <source>
        <strain evidence="4">ATCC BAA-887 / DSM 12427 / ZAS-2</strain>
    </source>
</reference>
<dbReference type="SUPFAM" id="SSF48557">
    <property type="entry name" value="L-aspartase-like"/>
    <property type="match status" value="1"/>
</dbReference>
<dbReference type="RefSeq" id="WP_015706255.1">
    <property type="nucleotide sequence ID" value="NC_015578.1"/>
</dbReference>
<dbReference type="PANTHER" id="PTHR43172:SF1">
    <property type="entry name" value="ADENYLOSUCCINATE LYASE"/>
    <property type="match status" value="1"/>
</dbReference>
<dbReference type="eggNOG" id="COG0015">
    <property type="taxonomic scope" value="Bacteria"/>
</dbReference>
<dbReference type="PANTHER" id="PTHR43172">
    <property type="entry name" value="ADENYLOSUCCINATE LYASE"/>
    <property type="match status" value="1"/>
</dbReference>
<dbReference type="Gene3D" id="1.20.200.10">
    <property type="entry name" value="Fumarase/aspartase (Central domain)"/>
    <property type="match status" value="1"/>
</dbReference>
<dbReference type="Pfam" id="PF00206">
    <property type="entry name" value="Lyase_1"/>
    <property type="match status" value="1"/>
</dbReference>
<organism evidence="3 4">
    <name type="scientific">Treponema primitia (strain ATCC BAA-887 / DSM 12427 / ZAS-2)</name>
    <dbReference type="NCBI Taxonomy" id="545694"/>
    <lineage>
        <taxon>Bacteria</taxon>
        <taxon>Pseudomonadati</taxon>
        <taxon>Spirochaetota</taxon>
        <taxon>Spirochaetia</taxon>
        <taxon>Spirochaetales</taxon>
        <taxon>Treponemataceae</taxon>
        <taxon>Treponema</taxon>
    </lineage>
</organism>
<reference evidence="3 4" key="2">
    <citation type="journal article" date="2011" name="ISME J.">
        <title>RNA-seq reveals cooperative metabolic interactions between two termite-gut spirochete species in co-culture.</title>
        <authorList>
            <person name="Rosenthal A.Z."/>
            <person name="Matson E.G."/>
            <person name="Eldar A."/>
            <person name="Leadbetter J.R."/>
        </authorList>
    </citation>
    <scope>NUCLEOTIDE SEQUENCE [LARGE SCALE GENOMIC DNA]</scope>
    <source>
        <strain evidence="4">ATCC BAA-887 / DSM 12427 / ZAS-2</strain>
    </source>
</reference>
<dbReference type="InterPro" id="IPR008948">
    <property type="entry name" value="L-Aspartase-like"/>
</dbReference>